<dbReference type="OrthoDB" id="9802985at2"/>
<dbReference type="KEGG" id="fpp:FPB0191_01815"/>
<dbReference type="HOGENOM" id="CLU_1084873_0_0_6"/>
<gene>
    <name evidence="1" type="ORF">FPB0191_01815</name>
</gene>
<dbReference type="AlphaFoldDB" id="A0A0A7S8L1"/>
<keyword evidence="2" id="KW-1185">Reference proteome</keyword>
<dbReference type="SUPFAM" id="SSF48695">
    <property type="entry name" value="Multiheme cytochromes"/>
    <property type="match status" value="1"/>
</dbReference>
<dbReference type="RefSeq" id="WP_039105473.1">
    <property type="nucleotide sequence ID" value="NZ_CAMKYU010000008.1"/>
</dbReference>
<evidence type="ECO:0000313" key="1">
    <source>
        <dbReference type="EMBL" id="AJA45631.1"/>
    </source>
</evidence>
<accession>A0A0A7S8L1</accession>
<dbReference type="EMBL" id="CP009056">
    <property type="protein sequence ID" value="AJA45631.1"/>
    <property type="molecule type" value="Genomic_DNA"/>
</dbReference>
<protein>
    <submittedName>
        <fullName evidence="1">Transposase</fullName>
    </submittedName>
</protein>
<evidence type="ECO:0000313" key="2">
    <source>
        <dbReference type="Proteomes" id="UP000030901"/>
    </source>
</evidence>
<reference evidence="1 2" key="1">
    <citation type="journal article" date="2014" name="Appl. Environ. Microbiol.">
        <title>Gut symbionts from distinct hosts exhibit genotoxic activity via divergent colibactin biosynthetic pathways.</title>
        <authorList>
            <person name="Engel P."/>
            <person name="Vizcaino M.I."/>
            <person name="Crawford J.M."/>
        </authorList>
    </citation>
    <scope>NUCLEOTIDE SEQUENCE [LARGE SCALE GENOMIC DNA]</scope>
    <source>
        <strain evidence="1 2">PEB0191</strain>
    </source>
</reference>
<dbReference type="InterPro" id="IPR036280">
    <property type="entry name" value="Multihaem_cyt_sf"/>
</dbReference>
<dbReference type="Proteomes" id="UP000030901">
    <property type="component" value="Chromosome"/>
</dbReference>
<organism evidence="1 2">
    <name type="scientific">Frischella perrara</name>
    <dbReference type="NCBI Taxonomy" id="1267021"/>
    <lineage>
        <taxon>Bacteria</taxon>
        <taxon>Pseudomonadati</taxon>
        <taxon>Pseudomonadota</taxon>
        <taxon>Gammaproteobacteria</taxon>
        <taxon>Orbales</taxon>
        <taxon>Orbaceae</taxon>
        <taxon>Frischella</taxon>
    </lineage>
</organism>
<sequence length="259" mass="30943">MFYNLVPAELQNDFDALLNDLSYLPEQAKESCPFCHHIDFQKIRQKPLTFRCKCCHKYFNPLTKTPFNRLVPTIWLGLILTRRIEKVTLETLAYELNCTPEMVKRRERALIDYMQQHYPKFHQWYTQTRLHENNMLPTTIKQQYIDLSEIIDQLLIIEKFPCAYCQSSNTVRIGQRAGFRCRSCRKTFNILKDTPLNKIPHAELWKTFIELLVKNNTNKSIAQTLELSLNTVSKWRKVWCELMQNWGYEELAVWCNKKQ</sequence>
<proteinExistence type="predicted"/>
<name>A0A0A7S8L1_FRIPE</name>